<keyword evidence="2" id="KW-1185">Reference proteome</keyword>
<protein>
    <submittedName>
        <fullName evidence="1">Uncharacterized protein</fullName>
    </submittedName>
</protein>
<evidence type="ECO:0000313" key="1">
    <source>
        <dbReference type="EMBL" id="MBU2713278.1"/>
    </source>
</evidence>
<gene>
    <name evidence="1" type="ORF">KCG35_19605</name>
</gene>
<dbReference type="RefSeq" id="WP_215821566.1">
    <property type="nucleotide sequence ID" value="NZ_JAGSOY010000070.1"/>
</dbReference>
<evidence type="ECO:0000313" key="2">
    <source>
        <dbReference type="Proteomes" id="UP000690515"/>
    </source>
</evidence>
<name>A0ABS5ZHC7_9GAMM</name>
<accession>A0ABS5ZHC7</accession>
<comment type="caution">
    <text evidence="1">The sequence shown here is derived from an EMBL/GenBank/DDBJ whole genome shotgun (WGS) entry which is preliminary data.</text>
</comment>
<dbReference type="Proteomes" id="UP000690515">
    <property type="component" value="Unassembled WGS sequence"/>
</dbReference>
<dbReference type="EMBL" id="JAGSOY010000070">
    <property type="protein sequence ID" value="MBU2713278.1"/>
    <property type="molecule type" value="Genomic_DNA"/>
</dbReference>
<reference evidence="1 2" key="1">
    <citation type="submission" date="2021-04" db="EMBL/GenBank/DDBJ databases">
        <authorList>
            <person name="Pira H."/>
            <person name="Risdian C."/>
            <person name="Wink J."/>
        </authorList>
    </citation>
    <scope>NUCLEOTIDE SEQUENCE [LARGE SCALE GENOMIC DNA]</scope>
    <source>
        <strain evidence="1 2">WH53</strain>
    </source>
</reference>
<sequence>MLLQLKKHCLLNVAVLEHWSQINNGSELTKTVFINTSVNCIELNMICDVQVLLNIVTDDMLRNLLGVIGGNIKHATSF</sequence>
<organism evidence="1 2">
    <name type="scientific">Zooshikella harenae</name>
    <dbReference type="NCBI Taxonomy" id="2827238"/>
    <lineage>
        <taxon>Bacteria</taxon>
        <taxon>Pseudomonadati</taxon>
        <taxon>Pseudomonadota</taxon>
        <taxon>Gammaproteobacteria</taxon>
        <taxon>Oceanospirillales</taxon>
        <taxon>Zooshikellaceae</taxon>
        <taxon>Zooshikella</taxon>
    </lineage>
</organism>
<proteinExistence type="predicted"/>